<evidence type="ECO:0000256" key="1">
    <source>
        <dbReference type="ARBA" id="ARBA00022676"/>
    </source>
</evidence>
<reference evidence="3 4" key="1">
    <citation type="submission" date="2024-05" db="EMBL/GenBank/DDBJ databases">
        <authorList>
            <person name="Duchaud E."/>
        </authorList>
    </citation>
    <scope>NUCLEOTIDE SEQUENCE [LARGE SCALE GENOMIC DNA]</scope>
    <source>
        <strain evidence="3">Ena-SAMPLE-TAB-13-05-2024-13:56:06:370-140305</strain>
    </source>
</reference>
<gene>
    <name evidence="3" type="ORF">T190115A13A_80057</name>
</gene>
<comment type="caution">
    <text evidence="3">The sequence shown here is derived from an EMBL/GenBank/DDBJ whole genome shotgun (WGS) entry which is preliminary data.</text>
</comment>
<dbReference type="InterPro" id="IPR002516">
    <property type="entry name" value="Glyco_trans_11"/>
</dbReference>
<organism evidence="3 4">
    <name type="scientific">Tenacibaculum vairaonense</name>
    <dbReference type="NCBI Taxonomy" id="3137860"/>
    <lineage>
        <taxon>Bacteria</taxon>
        <taxon>Pseudomonadati</taxon>
        <taxon>Bacteroidota</taxon>
        <taxon>Flavobacteriia</taxon>
        <taxon>Flavobacteriales</taxon>
        <taxon>Flavobacteriaceae</taxon>
        <taxon>Tenacibaculum</taxon>
    </lineage>
</organism>
<keyword evidence="4" id="KW-1185">Reference proteome</keyword>
<keyword evidence="2" id="KW-0808">Transferase</keyword>
<dbReference type="PANTHER" id="PTHR11927">
    <property type="entry name" value="GALACTOSIDE 2-L-FUCOSYLTRANSFERASE"/>
    <property type="match status" value="1"/>
</dbReference>
<proteinExistence type="predicted"/>
<dbReference type="Pfam" id="PF01531">
    <property type="entry name" value="Glyco_transf_11"/>
    <property type="match status" value="1"/>
</dbReference>
<dbReference type="PANTHER" id="PTHR11927:SF9">
    <property type="entry name" value="L-FUCOSYLTRANSFERASE"/>
    <property type="match status" value="1"/>
</dbReference>
<accession>A0ABM9PRQ5</accession>
<name>A0ABM9PRQ5_9FLAO</name>
<keyword evidence="1" id="KW-0328">Glycosyltransferase</keyword>
<evidence type="ECO:0000313" key="3">
    <source>
        <dbReference type="EMBL" id="CAL2108482.1"/>
    </source>
</evidence>
<evidence type="ECO:0008006" key="5">
    <source>
        <dbReference type="Google" id="ProtNLM"/>
    </source>
</evidence>
<dbReference type="Proteomes" id="UP001497602">
    <property type="component" value="Unassembled WGS sequence"/>
</dbReference>
<dbReference type="EMBL" id="CAXJRC010000045">
    <property type="protein sequence ID" value="CAL2108482.1"/>
    <property type="molecule type" value="Genomic_DNA"/>
</dbReference>
<evidence type="ECO:0000256" key="2">
    <source>
        <dbReference type="ARBA" id="ARBA00022679"/>
    </source>
</evidence>
<protein>
    <recommendedName>
        <fullName evidence="5">Glycosyl transferase family 11</fullName>
    </recommendedName>
</protein>
<evidence type="ECO:0000313" key="4">
    <source>
        <dbReference type="Proteomes" id="UP001497602"/>
    </source>
</evidence>
<dbReference type="RefSeq" id="WP_348740093.1">
    <property type="nucleotide sequence ID" value="NZ_CAXJRC010000045.1"/>
</dbReference>
<sequence>MIAFSLLGKKGNLGNQLFQIASTIGIAKKNNHDFLFPYWPYSYFFEHQIPMGVIDSSFKTIVYKEFEYTEKEFNNESYDIEGWLQTEYFFDTKATKHYFKFNQTIQKDLLKKYTYLFNKPTILITVRRGDFVNNPKFYQLSYKYYFAAILEFFPSWKEKNLIFTSDDISYCKKHFKNLKNAFFIDNLSAMEQLILTSNCDDFIISNSTFSWWVAWLGEKKNSKVICPIKNFSKEYTLENDKDYYPKRWIKFDYIGYKIPIKYYKIYLVGNLYGAWKNFKYQAKKIKLINSAVKLLK</sequence>
<dbReference type="CDD" id="cd11301">
    <property type="entry name" value="Fut1_Fut2_like"/>
    <property type="match status" value="1"/>
</dbReference>